<evidence type="ECO:0000313" key="1">
    <source>
        <dbReference type="EMBL" id="CAK0881243.1"/>
    </source>
</evidence>
<keyword evidence="2" id="KW-1185">Reference proteome</keyword>
<organism evidence="1 2">
    <name type="scientific">Prorocentrum cordatum</name>
    <dbReference type="NCBI Taxonomy" id="2364126"/>
    <lineage>
        <taxon>Eukaryota</taxon>
        <taxon>Sar</taxon>
        <taxon>Alveolata</taxon>
        <taxon>Dinophyceae</taxon>
        <taxon>Prorocentrales</taxon>
        <taxon>Prorocentraceae</taxon>
        <taxon>Prorocentrum</taxon>
    </lineage>
</organism>
<sequence>MQGHLLRCAVEAAAREAVSSCRQGGAPCAACSMLEGFEAALEHAGEHMGVQGKATTEDVRRALRSIGQHSLAKEWEAHRAGRRALAHPGAAVPERVRAALAKGGTPHMIDSLKSDDGFVGKGSFVDAEVEAPESTLEVDSLTADADVVHGGGESSEGDGTLLSTKEAQAVQDCAVGAAADQFLPKLGGKLVVNALGQAAGLAD</sequence>
<accession>A0ABN9W6I4</accession>
<dbReference type="Proteomes" id="UP001189429">
    <property type="component" value="Unassembled WGS sequence"/>
</dbReference>
<reference evidence="1" key="1">
    <citation type="submission" date="2023-10" db="EMBL/GenBank/DDBJ databases">
        <authorList>
            <person name="Chen Y."/>
            <person name="Shah S."/>
            <person name="Dougan E. K."/>
            <person name="Thang M."/>
            <person name="Chan C."/>
        </authorList>
    </citation>
    <scope>NUCLEOTIDE SEQUENCE [LARGE SCALE GENOMIC DNA]</scope>
</reference>
<evidence type="ECO:0000313" key="2">
    <source>
        <dbReference type="Proteomes" id="UP001189429"/>
    </source>
</evidence>
<gene>
    <name evidence="1" type="ORF">PCOR1329_LOCUS64157</name>
</gene>
<dbReference type="EMBL" id="CAUYUJ010018170">
    <property type="protein sequence ID" value="CAK0881243.1"/>
    <property type="molecule type" value="Genomic_DNA"/>
</dbReference>
<protein>
    <submittedName>
        <fullName evidence="1">Uncharacterized protein</fullName>
    </submittedName>
</protein>
<comment type="caution">
    <text evidence="1">The sequence shown here is derived from an EMBL/GenBank/DDBJ whole genome shotgun (WGS) entry which is preliminary data.</text>
</comment>
<name>A0ABN9W6I4_9DINO</name>
<proteinExistence type="predicted"/>